<organism evidence="1 2">
    <name type="scientific">Silvanigrella aquatica</name>
    <dbReference type="NCBI Taxonomy" id="1915309"/>
    <lineage>
        <taxon>Bacteria</taxon>
        <taxon>Pseudomonadati</taxon>
        <taxon>Bdellovibrionota</taxon>
        <taxon>Oligoflexia</taxon>
        <taxon>Silvanigrellales</taxon>
        <taxon>Silvanigrellaceae</taxon>
        <taxon>Silvanigrella</taxon>
    </lineage>
</organism>
<dbReference type="STRING" id="1915309.AXG55_13805"/>
<reference evidence="1 2" key="1">
    <citation type="submission" date="2016-10" db="EMBL/GenBank/DDBJ databases">
        <title>Silvanigrella aquatica sp. nov., isolated from a freshwater lake located in the Black Forest, Germany, description of Silvanigrellaceae fam. nov., Silvanigrellales ord. nov., reclassification of the order Bdellovibrionales in the class Oligoflexia, reclassification of the families Bacteriovoracaceae and Halobacteriovoraceae in the new order Bacteriovoracales ord. nov., and reclassification of the family Pseudobacteriovoracaceae in the order Oligoflexiales.</title>
        <authorList>
            <person name="Hahn M.W."/>
            <person name="Schmidt J."/>
            <person name="Koll U."/>
            <person name="Rohde M."/>
            <person name="Verbag S."/>
            <person name="Pitt A."/>
            <person name="Nakai R."/>
            <person name="Naganuma T."/>
            <person name="Lang E."/>
        </authorList>
    </citation>
    <scope>NUCLEOTIDE SEQUENCE [LARGE SCALE GENOMIC DNA]</scope>
    <source>
        <strain evidence="1 2">MWH-Nonnen-W8red</strain>
    </source>
</reference>
<accession>A0A1L4D3Z9</accession>
<evidence type="ECO:0000313" key="2">
    <source>
        <dbReference type="Proteomes" id="UP000184731"/>
    </source>
</evidence>
<dbReference type="Proteomes" id="UP000184731">
    <property type="component" value="Chromosome"/>
</dbReference>
<proteinExistence type="predicted"/>
<dbReference type="OrthoDB" id="9853680at2"/>
<name>A0A1L4D3Z9_9BACT</name>
<dbReference type="EMBL" id="CP017834">
    <property type="protein sequence ID" value="APJ04909.1"/>
    <property type="molecule type" value="Genomic_DNA"/>
</dbReference>
<gene>
    <name evidence="1" type="ORF">AXG55_13805</name>
</gene>
<dbReference type="RefSeq" id="WP_148698669.1">
    <property type="nucleotide sequence ID" value="NZ_CP017834.1"/>
</dbReference>
<protein>
    <submittedName>
        <fullName evidence="1">Uncharacterized protein</fullName>
    </submittedName>
</protein>
<dbReference type="AlphaFoldDB" id="A0A1L4D3Z9"/>
<sequence length="251" mass="28239">MLNDFKILNFEGNAMKLKNTLMLISTYSVMAFSAQSAYAIVSLNDTNISEDEKKVKENKAILSVDQSFSQNETEYTVYDNLSINFKNKKVDKKSLSNNKSEQNLNYIDINTNDKKVFIDKGSYEIYLDKNISKRSINNSSSKNSSSLKAKKEYKVAFNNKTKKFGILTGNAVLKINPESTVQIPDNTFSIVRAYKNMGLYIIKVPSDLKINESLAKLKEANPMVENLTSDANDPNASSLKVEVIENFKSAM</sequence>
<dbReference type="KEGG" id="saqi:AXG55_13805"/>
<evidence type="ECO:0000313" key="1">
    <source>
        <dbReference type="EMBL" id="APJ04909.1"/>
    </source>
</evidence>
<keyword evidence="2" id="KW-1185">Reference proteome</keyword>